<dbReference type="Proteomes" id="UP000509548">
    <property type="component" value="Plasmid unnamed"/>
</dbReference>
<keyword evidence="3" id="KW-0614">Plasmid</keyword>
<dbReference type="Pfam" id="PF20204">
    <property type="entry name" value="DUF6566"/>
    <property type="match status" value="1"/>
</dbReference>
<evidence type="ECO:0000313" key="4">
    <source>
        <dbReference type="Proteomes" id="UP000509548"/>
    </source>
</evidence>
<name>A0A9Q6S9F4_9BURK</name>
<reference evidence="2 5" key="3">
    <citation type="submission" date="2024-01" db="EMBL/GenBank/DDBJ databases">
        <title>The diversity of rhizobia nodulating Mimosa spp. in eleven states of Brazil covering several biomes is determined by host plant, location, and edaphic factors.</title>
        <authorList>
            <person name="Rouws L."/>
            <person name="Barauna A."/>
            <person name="Beukes C."/>
            <person name="De Faria S.M."/>
            <person name="Gross E."/>
            <person name="Dos Reis Junior F.B."/>
            <person name="Simon M."/>
            <person name="Maluk M."/>
            <person name="Odee D.W."/>
            <person name="Kenicer G."/>
            <person name="Young J.P.W."/>
            <person name="Reis V.M."/>
            <person name="Zilli J."/>
            <person name="James E.K."/>
        </authorList>
    </citation>
    <scope>NUCLEOTIDE SEQUENCE [LARGE SCALE GENOMIC DNA]</scope>
    <source>
        <strain evidence="2 5">JHI1651</strain>
    </source>
</reference>
<dbReference type="InterPro" id="IPR046696">
    <property type="entry name" value="DUF6566"/>
</dbReference>
<keyword evidence="5" id="KW-1185">Reference proteome</keyword>
<evidence type="ECO:0000313" key="3">
    <source>
        <dbReference type="EMBL" id="QLB67070.1"/>
    </source>
</evidence>
<proteinExistence type="predicted"/>
<accession>A0A9Q6S9F4</accession>
<reference evidence="3" key="2">
    <citation type="submission" date="2016-06" db="EMBL/GenBank/DDBJ databases">
        <authorList>
            <person name="Huang P."/>
            <person name="Jiang X."/>
            <person name="Liu X."/>
        </authorList>
    </citation>
    <scope>NUCLEOTIDE SEQUENCE</scope>
    <source>
        <strain evidence="3">852011</strain>
        <plasmid evidence="3">unnamed</plasmid>
    </source>
</reference>
<gene>
    <name evidence="3" type="ORF">A9O66_31770</name>
    <name evidence="2" type="ORF">VOI32_18120</name>
</gene>
<protein>
    <submittedName>
        <fullName evidence="2">DUF6566 family protein</fullName>
    </submittedName>
</protein>
<dbReference type="RefSeq" id="WP_107202355.1">
    <property type="nucleotide sequence ID" value="NZ_CP015960.1"/>
</dbReference>
<dbReference type="Proteomes" id="UP001462961">
    <property type="component" value="Unassembled WGS sequence"/>
</dbReference>
<dbReference type="EMBL" id="CP015960">
    <property type="protein sequence ID" value="QLB67070.1"/>
    <property type="molecule type" value="Genomic_DNA"/>
</dbReference>
<dbReference type="AlphaFoldDB" id="A0A9Q6S9F4"/>
<evidence type="ECO:0000313" key="5">
    <source>
        <dbReference type="Proteomes" id="UP001462961"/>
    </source>
</evidence>
<organism evidence="3 4">
    <name type="scientific">Paraburkholderia caribensis</name>
    <dbReference type="NCBI Taxonomy" id="75105"/>
    <lineage>
        <taxon>Bacteria</taxon>
        <taxon>Pseudomonadati</taxon>
        <taxon>Pseudomonadota</taxon>
        <taxon>Betaproteobacteria</taxon>
        <taxon>Burkholderiales</taxon>
        <taxon>Burkholderiaceae</taxon>
        <taxon>Paraburkholderia</taxon>
    </lineage>
</organism>
<geneLocation type="plasmid" evidence="4"/>
<geneLocation type="plasmid" evidence="3">
    <name>unnamed</name>
</geneLocation>
<feature type="domain" description="DUF6566" evidence="1">
    <location>
        <begin position="2"/>
        <end position="72"/>
    </location>
</feature>
<sequence>MNSSTSFPGGFLITVRPERNTYGAWIACLNISSNGQTVLEARPQTIQPEWTTEDEAIRDAIEWGRRYIDREFGQ</sequence>
<evidence type="ECO:0000313" key="2">
    <source>
        <dbReference type="EMBL" id="MEO1755844.1"/>
    </source>
</evidence>
<evidence type="ECO:0000259" key="1">
    <source>
        <dbReference type="Pfam" id="PF20204"/>
    </source>
</evidence>
<reference evidence="3 4" key="1">
    <citation type="journal article" date="2014" name="Genome Announc.">
        <title>Draft Genome Sequence of the Haloacid-Degrading Burkholderia caribensis Strain MBA4.</title>
        <authorList>
            <person name="Pan Y."/>
            <person name="Kong K.F."/>
            <person name="Tsang J.S."/>
        </authorList>
    </citation>
    <scope>NUCLEOTIDE SEQUENCE [LARGE SCALE GENOMIC DNA]</scope>
    <source>
        <strain evidence="3 4">852011</strain>
    </source>
</reference>
<dbReference type="EMBL" id="JAYLVJ010000020">
    <property type="protein sequence ID" value="MEO1755844.1"/>
    <property type="molecule type" value="Genomic_DNA"/>
</dbReference>